<dbReference type="InterPro" id="IPR029787">
    <property type="entry name" value="Nucleotide_cyclase"/>
</dbReference>
<dbReference type="InterPro" id="IPR052155">
    <property type="entry name" value="Biofilm_reg_signaling"/>
</dbReference>
<organism evidence="8 9">
    <name type="scientific">Allochromatium warmingii</name>
    <name type="common">Chromatium warmingii</name>
    <dbReference type="NCBI Taxonomy" id="61595"/>
    <lineage>
        <taxon>Bacteria</taxon>
        <taxon>Pseudomonadati</taxon>
        <taxon>Pseudomonadota</taxon>
        <taxon>Gammaproteobacteria</taxon>
        <taxon>Chromatiales</taxon>
        <taxon>Chromatiaceae</taxon>
        <taxon>Allochromatium</taxon>
    </lineage>
</organism>
<proteinExistence type="predicted"/>
<evidence type="ECO:0000313" key="8">
    <source>
        <dbReference type="EMBL" id="SDX84102.1"/>
    </source>
</evidence>
<keyword evidence="3" id="KW-0973">c-di-GMP</keyword>
<dbReference type="EC" id="3.1.4.52" evidence="2"/>
<dbReference type="FunFam" id="3.30.70.270:FF:000001">
    <property type="entry name" value="Diguanylate cyclase domain protein"/>
    <property type="match status" value="1"/>
</dbReference>
<dbReference type="CDD" id="cd01948">
    <property type="entry name" value="EAL"/>
    <property type="match status" value="1"/>
</dbReference>
<dbReference type="GO" id="GO:0071732">
    <property type="term" value="P:cellular response to nitric oxide"/>
    <property type="evidence" value="ECO:0007669"/>
    <property type="project" value="UniProtKB-ARBA"/>
</dbReference>
<dbReference type="PROSITE" id="PS50883">
    <property type="entry name" value="EAL"/>
    <property type="match status" value="1"/>
</dbReference>
<reference evidence="9" key="1">
    <citation type="submission" date="2016-10" db="EMBL/GenBank/DDBJ databases">
        <authorList>
            <person name="Varghese N."/>
            <person name="Submissions S."/>
        </authorList>
    </citation>
    <scope>NUCLEOTIDE SEQUENCE [LARGE SCALE GENOMIC DNA]</scope>
    <source>
        <strain evidence="9">DSM 173</strain>
    </source>
</reference>
<evidence type="ECO:0000259" key="7">
    <source>
        <dbReference type="PROSITE" id="PS50887"/>
    </source>
</evidence>
<name>A0A1H3EZ55_ALLWA</name>
<evidence type="ECO:0000256" key="2">
    <source>
        <dbReference type="ARBA" id="ARBA00012282"/>
    </source>
</evidence>
<dbReference type="Pfam" id="PF00563">
    <property type="entry name" value="EAL"/>
    <property type="match status" value="1"/>
</dbReference>
<dbReference type="SMART" id="SM00052">
    <property type="entry name" value="EAL"/>
    <property type="match status" value="1"/>
</dbReference>
<dbReference type="InterPro" id="IPR043128">
    <property type="entry name" value="Rev_trsase/Diguanyl_cyclase"/>
</dbReference>
<dbReference type="SUPFAM" id="SSF141868">
    <property type="entry name" value="EAL domain-like"/>
    <property type="match status" value="1"/>
</dbReference>
<dbReference type="InterPro" id="IPR035965">
    <property type="entry name" value="PAS-like_dom_sf"/>
</dbReference>
<dbReference type="FunFam" id="3.20.20.450:FF:000001">
    <property type="entry name" value="Cyclic di-GMP phosphodiesterase yahA"/>
    <property type="match status" value="1"/>
</dbReference>
<dbReference type="InterPro" id="IPR035919">
    <property type="entry name" value="EAL_sf"/>
</dbReference>
<dbReference type="InterPro" id="IPR001633">
    <property type="entry name" value="EAL_dom"/>
</dbReference>
<dbReference type="PANTHER" id="PTHR44757">
    <property type="entry name" value="DIGUANYLATE CYCLASE DGCP"/>
    <property type="match status" value="1"/>
</dbReference>
<dbReference type="InterPro" id="IPR000014">
    <property type="entry name" value="PAS"/>
</dbReference>
<accession>A0A1H3EZ55</accession>
<dbReference type="PROSITE" id="PS50887">
    <property type="entry name" value="GGDEF"/>
    <property type="match status" value="1"/>
</dbReference>
<dbReference type="InterPro" id="IPR000160">
    <property type="entry name" value="GGDEF_dom"/>
</dbReference>
<comment type="catalytic activity">
    <reaction evidence="4">
        <text>3',3'-c-di-GMP + H2O = 5'-phosphoguanylyl(3'-&gt;5')guanosine + H(+)</text>
        <dbReference type="Rhea" id="RHEA:24902"/>
        <dbReference type="ChEBI" id="CHEBI:15377"/>
        <dbReference type="ChEBI" id="CHEBI:15378"/>
        <dbReference type="ChEBI" id="CHEBI:58754"/>
        <dbReference type="ChEBI" id="CHEBI:58805"/>
        <dbReference type="EC" id="3.1.4.52"/>
    </reaction>
    <physiologicalReaction direction="left-to-right" evidence="4">
        <dbReference type="Rhea" id="RHEA:24903"/>
    </physiologicalReaction>
</comment>
<dbReference type="SUPFAM" id="SSF55785">
    <property type="entry name" value="PYP-like sensor domain (PAS domain)"/>
    <property type="match status" value="1"/>
</dbReference>
<dbReference type="OrthoDB" id="8553030at2"/>
<feature type="domain" description="EAL" evidence="6">
    <location>
        <begin position="397"/>
        <end position="651"/>
    </location>
</feature>
<dbReference type="AlphaFoldDB" id="A0A1H3EZ55"/>
<gene>
    <name evidence="8" type="ORF">SAMN05421644_11548</name>
</gene>
<dbReference type="CDD" id="cd00130">
    <property type="entry name" value="PAS"/>
    <property type="match status" value="1"/>
</dbReference>
<dbReference type="CDD" id="cd01949">
    <property type="entry name" value="GGDEF"/>
    <property type="match status" value="1"/>
</dbReference>
<dbReference type="RefSeq" id="WP_091333247.1">
    <property type="nucleotide sequence ID" value="NZ_FNOW01000015.1"/>
</dbReference>
<protein>
    <recommendedName>
        <fullName evidence="2">cyclic-guanylate-specific phosphodiesterase</fullName>
        <ecNumber evidence="2">3.1.4.52</ecNumber>
    </recommendedName>
</protein>
<dbReference type="Proteomes" id="UP000198672">
    <property type="component" value="Unassembled WGS sequence"/>
</dbReference>
<dbReference type="NCBIfam" id="TIGR00229">
    <property type="entry name" value="sensory_box"/>
    <property type="match status" value="1"/>
</dbReference>
<evidence type="ECO:0000259" key="6">
    <source>
        <dbReference type="PROSITE" id="PS50883"/>
    </source>
</evidence>
<feature type="domain" description="GGDEF" evidence="7">
    <location>
        <begin position="255"/>
        <end position="388"/>
    </location>
</feature>
<dbReference type="Gene3D" id="3.30.450.20">
    <property type="entry name" value="PAS domain"/>
    <property type="match status" value="1"/>
</dbReference>
<dbReference type="SMART" id="SM00091">
    <property type="entry name" value="PAS"/>
    <property type="match status" value="1"/>
</dbReference>
<dbReference type="GO" id="GO:0071111">
    <property type="term" value="F:cyclic-guanylate-specific phosphodiesterase activity"/>
    <property type="evidence" value="ECO:0007669"/>
    <property type="project" value="UniProtKB-EC"/>
</dbReference>
<dbReference type="PANTHER" id="PTHR44757:SF2">
    <property type="entry name" value="BIOFILM ARCHITECTURE MAINTENANCE PROTEIN MBAA"/>
    <property type="match status" value="1"/>
</dbReference>
<evidence type="ECO:0000313" key="9">
    <source>
        <dbReference type="Proteomes" id="UP000198672"/>
    </source>
</evidence>
<dbReference type="STRING" id="61595.SAMN05421644_11548"/>
<feature type="compositionally biased region" description="Low complexity" evidence="5">
    <location>
        <begin position="17"/>
        <end position="28"/>
    </location>
</feature>
<keyword evidence="9" id="KW-1185">Reference proteome</keyword>
<feature type="region of interest" description="Disordered" evidence="5">
    <location>
        <begin position="1"/>
        <end position="28"/>
    </location>
</feature>
<sequence>MTDRHPPSKSSVIPPELTQATATSTSTTLTHDVRERALAALRAHRFDLAEALLSSADPGQEVLIENLRIYQAELEIQNDELLQSQQRTQESLSRFSSFFNTLPIAEIVIDRQGLIYEANLTAQRLFRLRPTHFHQHFFGRLITEADRANVISAWGNLRSDGTVILPEVRFRVADDTDFIADLHIASIPSLDASTQHYVCAIIDRTEAVQQRQRLRETSERLDYLAHHDALTGLANRACFQERLEQCLQRAKRYQRQFALLFLDLDRFKEVNDTLGHHIGDVLLRQVAAVLSQQIRDVDTIARLGGDEFVIILEDVPEPRFIAHFVNRLLEAFKAPFQLDGREFFVTASIGISLYPDDGTDLETLVRRADIAMYQTKKSGRNGFNFFAPTMSVGAVERLHLEHDLRLAMQRNEFMLYYQPQVDLHSGKLIGVEALCRWQHPQMGVLLPNLFIPMAEDLGLIDELGLRMVEMGCRQMMAWDQAGLQVPRLAVNLSVRELERSQLPQQIADILQRTGLNPARLELEVTESKLMRHADMAIQALNALRALGITLAIDDFGTGYSSLSYLKRLPLHRLKIDRSFIRDLTHDVNDDSIARAIIALGHNLGFEVLAEGIESREQAEFLSGEGCLEGQGYLYSRPMTADELQLHWQATLEPHLKPNAPPNA</sequence>
<evidence type="ECO:0000256" key="3">
    <source>
        <dbReference type="ARBA" id="ARBA00022636"/>
    </source>
</evidence>
<dbReference type="SUPFAM" id="SSF55073">
    <property type="entry name" value="Nucleotide cyclase"/>
    <property type="match status" value="1"/>
</dbReference>
<dbReference type="Pfam" id="PF00990">
    <property type="entry name" value="GGDEF"/>
    <property type="match status" value="1"/>
</dbReference>
<dbReference type="EMBL" id="FNOW01000015">
    <property type="protein sequence ID" value="SDX84102.1"/>
    <property type="molecule type" value="Genomic_DNA"/>
</dbReference>
<comment type="cofactor">
    <cofactor evidence="1">
        <name>Mg(2+)</name>
        <dbReference type="ChEBI" id="CHEBI:18420"/>
    </cofactor>
</comment>
<dbReference type="NCBIfam" id="TIGR00254">
    <property type="entry name" value="GGDEF"/>
    <property type="match status" value="1"/>
</dbReference>
<dbReference type="SMART" id="SM00267">
    <property type="entry name" value="GGDEF"/>
    <property type="match status" value="1"/>
</dbReference>
<evidence type="ECO:0000256" key="5">
    <source>
        <dbReference type="SAM" id="MobiDB-lite"/>
    </source>
</evidence>
<dbReference type="Gene3D" id="3.30.70.270">
    <property type="match status" value="1"/>
</dbReference>
<evidence type="ECO:0000256" key="4">
    <source>
        <dbReference type="ARBA" id="ARBA00051114"/>
    </source>
</evidence>
<dbReference type="Gene3D" id="3.20.20.450">
    <property type="entry name" value="EAL domain"/>
    <property type="match status" value="1"/>
</dbReference>
<evidence type="ECO:0000256" key="1">
    <source>
        <dbReference type="ARBA" id="ARBA00001946"/>
    </source>
</evidence>